<evidence type="ECO:0000313" key="2">
    <source>
        <dbReference type="Proteomes" id="UP000831701"/>
    </source>
</evidence>
<feature type="non-terminal residue" evidence="1">
    <location>
        <position position="1"/>
    </location>
</feature>
<protein>
    <submittedName>
        <fullName evidence="1">Uncharacterized protein</fullName>
    </submittedName>
</protein>
<keyword evidence="2" id="KW-1185">Reference proteome</keyword>
<organism evidence="1 2">
    <name type="scientific">Scortum barcoo</name>
    <name type="common">barcoo grunter</name>
    <dbReference type="NCBI Taxonomy" id="214431"/>
    <lineage>
        <taxon>Eukaryota</taxon>
        <taxon>Metazoa</taxon>
        <taxon>Chordata</taxon>
        <taxon>Craniata</taxon>
        <taxon>Vertebrata</taxon>
        <taxon>Euteleostomi</taxon>
        <taxon>Actinopterygii</taxon>
        <taxon>Neopterygii</taxon>
        <taxon>Teleostei</taxon>
        <taxon>Neoteleostei</taxon>
        <taxon>Acanthomorphata</taxon>
        <taxon>Eupercaria</taxon>
        <taxon>Centrarchiformes</taxon>
        <taxon>Terapontoidei</taxon>
        <taxon>Terapontidae</taxon>
        <taxon>Scortum</taxon>
    </lineage>
</organism>
<evidence type="ECO:0000313" key="1">
    <source>
        <dbReference type="EMBL" id="KAI3357154.1"/>
    </source>
</evidence>
<dbReference type="Proteomes" id="UP000831701">
    <property type="component" value="Chromosome 19"/>
</dbReference>
<dbReference type="EMBL" id="CM041549">
    <property type="protein sequence ID" value="KAI3357154.1"/>
    <property type="molecule type" value="Genomic_DNA"/>
</dbReference>
<sequence>HVLPPGLRSKRLTEDAIALHPPHCPLPPGPEGHICLLPFTTCATSQKLGTFLPQSDATRKKISPCICLSSRLLIIVIHFYQAAVPNKSLKTLQLVQNATARVLTRTKKKRHAED</sequence>
<accession>A0ACB8VNP6</accession>
<name>A0ACB8VNP6_9TELE</name>
<proteinExistence type="predicted"/>
<reference evidence="1" key="1">
    <citation type="submission" date="2022-04" db="EMBL/GenBank/DDBJ databases">
        <title>Jade perch genome.</title>
        <authorList>
            <person name="Chao B."/>
        </authorList>
    </citation>
    <scope>NUCLEOTIDE SEQUENCE</scope>
    <source>
        <strain evidence="1">CB-2022</strain>
    </source>
</reference>
<comment type="caution">
    <text evidence="1">The sequence shown here is derived from an EMBL/GenBank/DDBJ whole genome shotgun (WGS) entry which is preliminary data.</text>
</comment>
<gene>
    <name evidence="1" type="ORF">L3Q82_015466</name>
</gene>